<reference evidence="1" key="2">
    <citation type="journal article" date="2023" name="Proc. Natl. Acad. Sci. U.S.A.">
        <title>A global phylogenomic analysis of the shiitake genus Lentinula.</title>
        <authorList>
            <person name="Sierra-Patev S."/>
            <person name="Min B."/>
            <person name="Naranjo-Ortiz M."/>
            <person name="Looney B."/>
            <person name="Konkel Z."/>
            <person name="Slot J.C."/>
            <person name="Sakamoto Y."/>
            <person name="Steenwyk J.L."/>
            <person name="Rokas A."/>
            <person name="Carro J."/>
            <person name="Camarero S."/>
            <person name="Ferreira P."/>
            <person name="Molpeceres G."/>
            <person name="Ruiz-Duenas F.J."/>
            <person name="Serrano A."/>
            <person name="Henrissat B."/>
            <person name="Drula E."/>
            <person name="Hughes K.W."/>
            <person name="Mata J.L."/>
            <person name="Ishikawa N.K."/>
            <person name="Vargas-Isla R."/>
            <person name="Ushijima S."/>
            <person name="Smith C.A."/>
            <person name="Donoghue J."/>
            <person name="Ahrendt S."/>
            <person name="Andreopoulos W."/>
            <person name="He G."/>
            <person name="LaButti K."/>
            <person name="Lipzen A."/>
            <person name="Ng V."/>
            <person name="Riley R."/>
            <person name="Sandor L."/>
            <person name="Barry K."/>
            <person name="Martinez A.T."/>
            <person name="Xiao Y."/>
            <person name="Gibbons J.G."/>
            <person name="Terashima K."/>
            <person name="Grigoriev I.V."/>
            <person name="Hibbett D."/>
        </authorList>
    </citation>
    <scope>NUCLEOTIDE SEQUENCE</scope>
    <source>
        <strain evidence="1">Sp2 HRB7682 ss15</strain>
    </source>
</reference>
<dbReference type="Proteomes" id="UP001150238">
    <property type="component" value="Unassembled WGS sequence"/>
</dbReference>
<accession>A0A9W8ZRL9</accession>
<organism evidence="1 2">
    <name type="scientific">Lentinula lateritia</name>
    <dbReference type="NCBI Taxonomy" id="40482"/>
    <lineage>
        <taxon>Eukaryota</taxon>
        <taxon>Fungi</taxon>
        <taxon>Dikarya</taxon>
        <taxon>Basidiomycota</taxon>
        <taxon>Agaricomycotina</taxon>
        <taxon>Agaricomycetes</taxon>
        <taxon>Agaricomycetidae</taxon>
        <taxon>Agaricales</taxon>
        <taxon>Marasmiineae</taxon>
        <taxon>Omphalotaceae</taxon>
        <taxon>Lentinula</taxon>
    </lineage>
</organism>
<proteinExistence type="predicted"/>
<reference evidence="1" key="1">
    <citation type="submission" date="2022-08" db="EMBL/GenBank/DDBJ databases">
        <authorList>
            <consortium name="DOE Joint Genome Institute"/>
            <person name="Min B."/>
            <person name="Riley R."/>
            <person name="Sierra-Patev S."/>
            <person name="Naranjo-Ortiz M."/>
            <person name="Looney B."/>
            <person name="Konkel Z."/>
            <person name="Slot J.C."/>
            <person name="Sakamoto Y."/>
            <person name="Steenwyk J.L."/>
            <person name="Rokas A."/>
            <person name="Carro J."/>
            <person name="Camarero S."/>
            <person name="Ferreira P."/>
            <person name="Molpeceres G."/>
            <person name="Ruiz-Duenas F.J."/>
            <person name="Serrano A."/>
            <person name="Henrissat B."/>
            <person name="Drula E."/>
            <person name="Hughes K.W."/>
            <person name="Mata J.L."/>
            <person name="Ishikawa N.K."/>
            <person name="Vargas-Isla R."/>
            <person name="Ushijima S."/>
            <person name="Smith C.A."/>
            <person name="Ahrendt S."/>
            <person name="Andreopoulos W."/>
            <person name="He G."/>
            <person name="Labutti K."/>
            <person name="Lipzen A."/>
            <person name="Ng V."/>
            <person name="Sandor L."/>
            <person name="Barry K."/>
            <person name="Martinez A.T."/>
            <person name="Xiao Y."/>
            <person name="Gibbons J.G."/>
            <person name="Terashima K."/>
            <person name="Hibbett D.S."/>
            <person name="Grigoriev I.V."/>
        </authorList>
    </citation>
    <scope>NUCLEOTIDE SEQUENCE</scope>
    <source>
        <strain evidence="1">Sp2 HRB7682 ss15</strain>
    </source>
</reference>
<name>A0A9W8ZRL9_9AGAR</name>
<dbReference type="EMBL" id="JANVFS010000061">
    <property type="protein sequence ID" value="KAJ4464239.1"/>
    <property type="molecule type" value="Genomic_DNA"/>
</dbReference>
<comment type="caution">
    <text evidence="1">The sequence shown here is derived from an EMBL/GenBank/DDBJ whole genome shotgun (WGS) entry which is preliminary data.</text>
</comment>
<dbReference type="AlphaFoldDB" id="A0A9W8ZRL9"/>
<evidence type="ECO:0000313" key="1">
    <source>
        <dbReference type="EMBL" id="KAJ4464239.1"/>
    </source>
</evidence>
<protein>
    <submittedName>
        <fullName evidence="1">Uncharacterized protein</fullName>
    </submittedName>
</protein>
<gene>
    <name evidence="1" type="ORF">C8J55DRAFT_567020</name>
</gene>
<evidence type="ECO:0000313" key="2">
    <source>
        <dbReference type="Proteomes" id="UP001150238"/>
    </source>
</evidence>
<sequence length="435" mass="48308">MASLSSSKLEARRKPNGIYQDLIQRFSDMGVASIANAEYGVHFFRKNWGDDFTTHFCYVDEDSKEFNGNVFGEILSEAHGTAVGARGNHFPRNNSQSVNQITDSTKARCNIVLGCPSNAPSRLKDLWHNQLCTLRSISDADRQQDPLDVENVHAKHIVQNNGATSDFDAIVLTGGLMYMVCDNENNGDNEREHAYQANINPKKRKITSLKGPDDESLERVVDRQHLLYPNGAMYDYRLMPDYGGRMFALSKAHLVQPNWRQLDGSLIKPWNNYLQLSAGTLIVVNISIRMHVLQPKSKKQTTRRVYQAIINFLKVVADSDIPVTCPSPPSISVSSTTISSGRSAAASVLHSIGTPAVSSKTASVGIPSVDENFSACDSRPYDEHIDESIHSIDNDEVLDCGSHFSDPEQMEFVGEEYVEHAIQDSGSSKRPRLFN</sequence>